<feature type="transmembrane region" description="Helical" evidence="1">
    <location>
        <begin position="275"/>
        <end position="296"/>
    </location>
</feature>
<keyword evidence="1" id="KW-0812">Transmembrane</keyword>
<dbReference type="TCDB" id="8.A.107.3.3">
    <property type="family name" value="the v-type atpase assembly factor, atp6ap1 (atp6ap1) family"/>
</dbReference>
<organism evidence="3 4">
    <name type="scientific">Phytophthora sojae (strain P6497)</name>
    <name type="common">Soybean stem and root rot agent</name>
    <name type="synonym">Phytophthora megasperma f. sp. glycines</name>
    <dbReference type="NCBI Taxonomy" id="1094619"/>
    <lineage>
        <taxon>Eukaryota</taxon>
        <taxon>Sar</taxon>
        <taxon>Stramenopiles</taxon>
        <taxon>Oomycota</taxon>
        <taxon>Peronosporomycetes</taxon>
        <taxon>Peronosporales</taxon>
        <taxon>Peronosporaceae</taxon>
        <taxon>Phytophthora</taxon>
    </lineage>
</organism>
<evidence type="ECO:0000256" key="2">
    <source>
        <dbReference type="SAM" id="SignalP"/>
    </source>
</evidence>
<feature type="signal peptide" evidence="2">
    <location>
        <begin position="1"/>
        <end position="22"/>
    </location>
</feature>
<keyword evidence="1" id="KW-1133">Transmembrane helix</keyword>
<evidence type="ECO:0008006" key="5">
    <source>
        <dbReference type="Google" id="ProtNLM"/>
    </source>
</evidence>
<protein>
    <recommendedName>
        <fullName evidence="5">Protein BIG1</fullName>
    </recommendedName>
</protein>
<sequence length="316" mass="33213">MMRTLLGAALCGLAAATSAVSASTLFPHVPVFLWSQSSIFAGPNAYLSSEMDESAVASAVERVLTRDASADKEGVLSTELSSSQQSEVMCLFLLPSLTSEDVSQLARSAGQESFVQNAVQSSKSSVVIPHTTRTKPLLPEMASAQPHIVASQDLDVFIASREGKALLSNGKTELLVVQLPETLPLPDVDAAIQAASSSLNAATGGKTDFGLTGNDASSLDLQDPLARRLAAQTKSKKSNSSAEAAILCEAGYLVGYSAAGKAFCFSHYVNITPDIMAGLLFGLLFIFMAYIGLGVLHQIQTPQRYPSHGAPRGKEF</sequence>
<evidence type="ECO:0000313" key="4">
    <source>
        <dbReference type="Proteomes" id="UP000002640"/>
    </source>
</evidence>
<dbReference type="AlphaFoldDB" id="G4YGH7"/>
<reference evidence="3 4" key="1">
    <citation type="journal article" date="2006" name="Science">
        <title>Phytophthora genome sequences uncover evolutionary origins and mechanisms of pathogenesis.</title>
        <authorList>
            <person name="Tyler B.M."/>
            <person name="Tripathy S."/>
            <person name="Zhang X."/>
            <person name="Dehal P."/>
            <person name="Jiang R.H."/>
            <person name="Aerts A."/>
            <person name="Arredondo F.D."/>
            <person name="Baxter L."/>
            <person name="Bensasson D."/>
            <person name="Beynon J.L."/>
            <person name="Chapman J."/>
            <person name="Damasceno C.M."/>
            <person name="Dorrance A.E."/>
            <person name="Dou D."/>
            <person name="Dickerman A.W."/>
            <person name="Dubchak I.L."/>
            <person name="Garbelotto M."/>
            <person name="Gijzen M."/>
            <person name="Gordon S.G."/>
            <person name="Govers F."/>
            <person name="Grunwald N.J."/>
            <person name="Huang W."/>
            <person name="Ivors K.L."/>
            <person name="Jones R.W."/>
            <person name="Kamoun S."/>
            <person name="Krampis K."/>
            <person name="Lamour K.H."/>
            <person name="Lee M.K."/>
            <person name="McDonald W.H."/>
            <person name="Medina M."/>
            <person name="Meijer H.J."/>
            <person name="Nordberg E.K."/>
            <person name="Maclean D.J."/>
            <person name="Ospina-Giraldo M.D."/>
            <person name="Morris P.F."/>
            <person name="Phuntumart V."/>
            <person name="Putnam N.H."/>
            <person name="Rash S."/>
            <person name="Rose J.K."/>
            <person name="Sakihama Y."/>
            <person name="Salamov A.A."/>
            <person name="Savidor A."/>
            <person name="Scheuring C.F."/>
            <person name="Smith B.M."/>
            <person name="Sobral B.W."/>
            <person name="Terry A."/>
            <person name="Torto-Alalibo T.A."/>
            <person name="Win J."/>
            <person name="Xu Z."/>
            <person name="Zhang H."/>
            <person name="Grigoriev I.V."/>
            <person name="Rokhsar D.S."/>
            <person name="Boore J.L."/>
        </authorList>
    </citation>
    <scope>NUCLEOTIDE SEQUENCE [LARGE SCALE GENOMIC DNA]</scope>
    <source>
        <strain evidence="3 4">P6497</strain>
    </source>
</reference>
<dbReference type="RefSeq" id="XP_009513787.1">
    <property type="nucleotide sequence ID" value="XM_009515492.1"/>
</dbReference>
<proteinExistence type="predicted"/>
<keyword evidence="2" id="KW-0732">Signal</keyword>
<dbReference type="GeneID" id="20662303"/>
<dbReference type="OMA" id="IQTPQRY"/>
<dbReference type="KEGG" id="psoj:PHYSODRAFT_536754"/>
<dbReference type="Proteomes" id="UP000002640">
    <property type="component" value="Unassembled WGS sequence"/>
</dbReference>
<evidence type="ECO:0000313" key="3">
    <source>
        <dbReference type="EMBL" id="EGZ26512.1"/>
    </source>
</evidence>
<feature type="chain" id="PRO_5003471246" description="Protein BIG1" evidence="2">
    <location>
        <begin position="23"/>
        <end position="316"/>
    </location>
</feature>
<evidence type="ECO:0000256" key="1">
    <source>
        <dbReference type="SAM" id="Phobius"/>
    </source>
</evidence>
<accession>G4YGH7</accession>
<gene>
    <name evidence="3" type="ORF">PHYSODRAFT_536754</name>
</gene>
<keyword evidence="1" id="KW-0472">Membrane</keyword>
<keyword evidence="4" id="KW-1185">Reference proteome</keyword>
<name>G4YGH7_PHYSP</name>
<dbReference type="EMBL" id="JH159151">
    <property type="protein sequence ID" value="EGZ26512.1"/>
    <property type="molecule type" value="Genomic_DNA"/>
</dbReference>
<dbReference type="InParanoid" id="G4YGH7"/>